<dbReference type="PROSITE" id="PS51318">
    <property type="entry name" value="TAT"/>
    <property type="match status" value="1"/>
</dbReference>
<evidence type="ECO:0000256" key="1">
    <source>
        <dbReference type="ARBA" id="ARBA00004196"/>
    </source>
</evidence>
<dbReference type="GO" id="GO:0030313">
    <property type="term" value="C:cell envelope"/>
    <property type="evidence" value="ECO:0007669"/>
    <property type="project" value="UniProtKB-SubCell"/>
</dbReference>
<dbReference type="InterPro" id="IPR036365">
    <property type="entry name" value="PGBD-like_sf"/>
</dbReference>
<protein>
    <submittedName>
        <fullName evidence="5">Peptidoglycan-binding protein</fullName>
    </submittedName>
</protein>
<sequence length="440" mass="43275">MGSRTARRRRTVMGAAAAAGLLSVGGLAAAGLVRSPSQAAADTRPPPPSVITAPVVRQVLRSTVVLRGTFANGRTVAAEPSSVAGTEAPSRPAQLVVTGVFTRAGRHVGAAKALVEYSGRPVFALPGAVPAYRDLVFGEQGGDVGRLQKALTSLGYGTGRDARGVFGPGTEQAVRALYRHLGYPVPVSHDDSTADTGGGRAEAGPAGTPAPDGSSPAGSSSAASDAGATPTDRGTTVEHAMVPASEVLFVPSLPARVVSVPVHVGDPVKGPVVTLARGGLTLTGQLDPAQAGLVTPGMTVSVLSEATGAQARGTVESVGALVTPGDGKDGSDGAQDSGDAAGGGAYRPLTVKPVKAWSSAFADQDVRITVTAAATAKAVLAVPEAAVTAGADAHTAVTVVTAAGGRRTVRVTTGVSANGLVQITPVGAGLDAGARVVVGS</sequence>
<evidence type="ECO:0000259" key="4">
    <source>
        <dbReference type="Pfam" id="PF01471"/>
    </source>
</evidence>
<dbReference type="PANTHER" id="PTHR32347">
    <property type="entry name" value="EFFLUX SYSTEM COMPONENT YKNX-RELATED"/>
    <property type="match status" value="1"/>
</dbReference>
<evidence type="ECO:0000313" key="5">
    <source>
        <dbReference type="EMBL" id="MBR8639079.1"/>
    </source>
</evidence>
<evidence type="ECO:0000256" key="3">
    <source>
        <dbReference type="SAM" id="MobiDB-lite"/>
    </source>
</evidence>
<feature type="region of interest" description="Disordered" evidence="3">
    <location>
        <begin position="187"/>
        <end position="234"/>
    </location>
</feature>
<reference evidence="5 6" key="1">
    <citation type="submission" date="2021-04" db="EMBL/GenBank/DDBJ databases">
        <title>Characterization of the biosynthetic gene cluster of new lipopeptides with antitumor activity in the genome of the marine Streptomyces PHM034.</title>
        <authorList>
            <person name="Ceniceros A."/>
            <person name="Canedo L."/>
            <person name="Mendez C."/>
            <person name="Olano C."/>
            <person name="Schleissner C."/>
            <person name="Cuevas C."/>
            <person name="De La Calle F."/>
            <person name="Salas J.A."/>
        </authorList>
    </citation>
    <scope>NUCLEOTIDE SEQUENCE [LARGE SCALE GENOMIC DNA]</scope>
    <source>
        <strain evidence="5 6">PHM034</strain>
    </source>
</reference>
<dbReference type="Gene3D" id="1.10.101.10">
    <property type="entry name" value="PGBD-like superfamily/PGBD"/>
    <property type="match status" value="1"/>
</dbReference>
<feature type="region of interest" description="Disordered" evidence="3">
    <location>
        <begin position="320"/>
        <end position="344"/>
    </location>
</feature>
<gene>
    <name evidence="5" type="ORF">KEF29_06470</name>
</gene>
<evidence type="ECO:0000256" key="2">
    <source>
        <dbReference type="ARBA" id="ARBA00023054"/>
    </source>
</evidence>
<feature type="domain" description="Peptidoglycan binding-like" evidence="4">
    <location>
        <begin position="140"/>
        <end position="184"/>
    </location>
</feature>
<dbReference type="SUPFAM" id="SSF47090">
    <property type="entry name" value="PGBD-like"/>
    <property type="match status" value="1"/>
</dbReference>
<dbReference type="Proteomes" id="UP000682308">
    <property type="component" value="Unassembled WGS sequence"/>
</dbReference>
<name>A0A941FAJ9_9ACTN</name>
<proteinExistence type="predicted"/>
<dbReference type="InterPro" id="IPR002477">
    <property type="entry name" value="Peptidoglycan-bd-like"/>
</dbReference>
<keyword evidence="2" id="KW-0175">Coiled coil</keyword>
<dbReference type="EMBL" id="JAGTPG010000001">
    <property type="protein sequence ID" value="MBR8639079.1"/>
    <property type="molecule type" value="Genomic_DNA"/>
</dbReference>
<dbReference type="Gene3D" id="2.40.420.20">
    <property type="match status" value="1"/>
</dbReference>
<comment type="caution">
    <text evidence="5">The sequence shown here is derived from an EMBL/GenBank/DDBJ whole genome shotgun (WGS) entry which is preliminary data.</text>
</comment>
<accession>A0A941FAJ9</accession>
<comment type="subcellular location">
    <subcellularLocation>
        <location evidence="1">Cell envelope</location>
    </subcellularLocation>
</comment>
<keyword evidence="6" id="KW-1185">Reference proteome</keyword>
<dbReference type="Pfam" id="PF01471">
    <property type="entry name" value="PG_binding_1"/>
    <property type="match status" value="1"/>
</dbReference>
<dbReference type="InterPro" id="IPR050465">
    <property type="entry name" value="UPF0194_transport"/>
</dbReference>
<feature type="compositionally biased region" description="Low complexity" evidence="3">
    <location>
        <begin position="203"/>
        <end position="232"/>
    </location>
</feature>
<dbReference type="AlphaFoldDB" id="A0A941FAJ9"/>
<dbReference type="InterPro" id="IPR036366">
    <property type="entry name" value="PGBDSf"/>
</dbReference>
<evidence type="ECO:0000313" key="6">
    <source>
        <dbReference type="Proteomes" id="UP000682308"/>
    </source>
</evidence>
<organism evidence="5 6">
    <name type="scientific">Streptomyces tuirus</name>
    <dbReference type="NCBI Taxonomy" id="68278"/>
    <lineage>
        <taxon>Bacteria</taxon>
        <taxon>Bacillati</taxon>
        <taxon>Actinomycetota</taxon>
        <taxon>Actinomycetes</taxon>
        <taxon>Kitasatosporales</taxon>
        <taxon>Streptomycetaceae</taxon>
        <taxon>Streptomyces</taxon>
    </lineage>
</organism>
<dbReference type="InterPro" id="IPR006311">
    <property type="entry name" value="TAT_signal"/>
</dbReference>